<protein>
    <submittedName>
        <fullName evidence="1">Uncharacterized protein</fullName>
    </submittedName>
</protein>
<dbReference type="EMBL" id="ACVB02000011">
    <property type="protein sequence ID" value="EEX74304.1"/>
    <property type="molecule type" value="Genomic_DNA"/>
</dbReference>
<evidence type="ECO:0000313" key="2">
    <source>
        <dbReference type="Proteomes" id="UP000006233"/>
    </source>
</evidence>
<dbReference type="Proteomes" id="UP000006233">
    <property type="component" value="Unassembled WGS sequence"/>
</dbReference>
<sequence length="45" mass="5700">MIRQEHNLDFRATYMDIMFNNLSKEELKREDERIKKILKEMEKRK</sequence>
<dbReference type="AlphaFoldDB" id="C9MYV2"/>
<reference evidence="1 2" key="1">
    <citation type="submission" date="2009-09" db="EMBL/GenBank/DDBJ databases">
        <authorList>
            <person name="Weinstock G."/>
            <person name="Sodergren E."/>
            <person name="Clifton S."/>
            <person name="Fulton L."/>
            <person name="Fulton B."/>
            <person name="Courtney L."/>
            <person name="Fronick C."/>
            <person name="Harrison M."/>
            <person name="Strong C."/>
            <person name="Farmer C."/>
            <person name="Delahaunty K."/>
            <person name="Markovic C."/>
            <person name="Hall O."/>
            <person name="Minx P."/>
            <person name="Tomlinson C."/>
            <person name="Mitreva M."/>
            <person name="Nelson J."/>
            <person name="Hou S."/>
            <person name="Wollam A."/>
            <person name="Pepin K.H."/>
            <person name="Johnson M."/>
            <person name="Bhonagiri V."/>
            <person name="Nash W.E."/>
            <person name="Warren W."/>
            <person name="Chinwalla A."/>
            <person name="Mardis E.R."/>
            <person name="Wilson R.K."/>
        </authorList>
    </citation>
    <scope>NUCLEOTIDE SEQUENCE [LARGE SCALE GENOMIC DNA]</scope>
    <source>
        <strain evidence="1 2">F0254</strain>
    </source>
</reference>
<organism evidence="1 2">
    <name type="scientific">Leptotrichia hofstadii F0254</name>
    <dbReference type="NCBI Taxonomy" id="634994"/>
    <lineage>
        <taxon>Bacteria</taxon>
        <taxon>Fusobacteriati</taxon>
        <taxon>Fusobacteriota</taxon>
        <taxon>Fusobacteriia</taxon>
        <taxon>Fusobacteriales</taxon>
        <taxon>Leptotrichiaceae</taxon>
        <taxon>Leptotrichia</taxon>
    </lineage>
</organism>
<accession>C9MYV2</accession>
<dbReference type="STRING" id="634994.GCWU000323_01740"/>
<evidence type="ECO:0000313" key="1">
    <source>
        <dbReference type="EMBL" id="EEX74304.1"/>
    </source>
</evidence>
<dbReference type="RefSeq" id="WP_006805060.1">
    <property type="nucleotide sequence ID" value="NZ_GG700633.1"/>
</dbReference>
<dbReference type="HOGENOM" id="CLU_3201595_0_0_0"/>
<comment type="caution">
    <text evidence="1">The sequence shown here is derived from an EMBL/GenBank/DDBJ whole genome shotgun (WGS) entry which is preliminary data.</text>
</comment>
<name>C9MYV2_9FUSO</name>
<proteinExistence type="predicted"/>
<gene>
    <name evidence="1" type="ORF">GCWU000323_01740</name>
</gene>